<dbReference type="InterPro" id="IPR048395">
    <property type="entry name" value="Glyco_hydro_31_C"/>
</dbReference>
<evidence type="ECO:0000313" key="12">
    <source>
        <dbReference type="EMBL" id="OGM40367.1"/>
    </source>
</evidence>
<dbReference type="SUPFAM" id="SSF53137">
    <property type="entry name" value="Translational machinery components"/>
    <property type="match status" value="1"/>
</dbReference>
<evidence type="ECO:0000259" key="10">
    <source>
        <dbReference type="Pfam" id="PF14204"/>
    </source>
</evidence>
<dbReference type="InterPro" id="IPR000322">
    <property type="entry name" value="Glyco_hydro_31_TIM"/>
</dbReference>
<evidence type="ECO:0000256" key="5">
    <source>
        <dbReference type="ARBA" id="ARBA00022980"/>
    </source>
</evidence>
<dbReference type="InterPro" id="IPR017853">
    <property type="entry name" value="GH"/>
</dbReference>
<dbReference type="SUPFAM" id="SSF51011">
    <property type="entry name" value="Glycosyl hydrolase domain"/>
    <property type="match status" value="1"/>
</dbReference>
<dbReference type="InterPro" id="IPR025607">
    <property type="entry name" value="Ribosomal_uL18_C_euk"/>
</dbReference>
<feature type="compositionally biased region" description="Basic and acidic residues" evidence="8">
    <location>
        <begin position="1045"/>
        <end position="1062"/>
    </location>
</feature>
<dbReference type="OrthoDB" id="1334205at2759"/>
<evidence type="ECO:0000256" key="4">
    <source>
        <dbReference type="ARBA" id="ARBA00022490"/>
    </source>
</evidence>
<dbReference type="FunFam" id="3.30.420.100:FF:000002">
    <property type="entry name" value="60S ribosomal protein L5"/>
    <property type="match status" value="1"/>
</dbReference>
<dbReference type="GO" id="GO:0008097">
    <property type="term" value="F:5S rRNA binding"/>
    <property type="evidence" value="ECO:0007669"/>
    <property type="project" value="InterPro"/>
</dbReference>
<dbReference type="PANTHER" id="PTHR23410:SF12">
    <property type="entry name" value="LARGE RIBOSOMAL SUBUNIT PROTEIN UL18"/>
    <property type="match status" value="1"/>
</dbReference>
<dbReference type="RefSeq" id="XP_022384084.1">
    <property type="nucleotide sequence ID" value="XM_022537739.1"/>
</dbReference>
<gene>
    <name evidence="12" type="ORF">ABOM_010611</name>
</gene>
<evidence type="ECO:0000256" key="8">
    <source>
        <dbReference type="SAM" id="MobiDB-lite"/>
    </source>
</evidence>
<feature type="domain" description="Large ribosomal subunit protein uL18 C-terminal eukaryotes" evidence="10">
    <location>
        <begin position="1001"/>
        <end position="1061"/>
    </location>
</feature>
<keyword evidence="4" id="KW-0963">Cytoplasm</keyword>
<comment type="caution">
    <text evidence="12">The sequence shown here is derived from an EMBL/GenBank/DDBJ whole genome shotgun (WGS) entry which is preliminary data.</text>
</comment>
<dbReference type="PANTHER" id="PTHR23410">
    <property type="entry name" value="RIBOSOMAL PROTEIN L5-RELATED"/>
    <property type="match status" value="1"/>
</dbReference>
<proteinExistence type="inferred from homology"/>
<dbReference type="Gene3D" id="3.30.420.100">
    <property type="match status" value="1"/>
</dbReference>
<sequence length="1062" mass="121763">MAFTTNPVANPEAVVSGSQYRFTILTDRLVRYEWASDGCFEDRASTFAINRHFPTPQFRLVDNDDNLEIITNHFHLCYDKKRFSPAGLNVHFNFKHTNWGAPWQYGLDEKLQLGGSLNLGGTARTLDLCDGRCDMGEGVISKAGYAALDDSKSMLFDGDFVAGRKPGDRIDGYLFCYGHDYKAAIKAFYSVSGNQPILPRYALGNWWSRYYAYHQDEYVQLMDEFRAHDIPISVSVVDMDWHLVSDPCVPHAGWTGYTWNKNLFPDPEKFRSDLHKRRLKITLNDHPHNGIHSHEDVYEEMAKALGYNTQEKIPIIFDPSNPRFMKAYLEMHHTLEKTACDFWWIDWQQGPYSKVSGLDPLWLLNHFHYIDHGRNENITPLIFSRYAGPGSQRYPVGFSGDTVVTWDSLAFQPEFTATASNIGYGWWSHDIGGHIFGSRDDELVTRWVQFGVFSPIFRLHSSDSKWNSKEPWMYRSEYEKVMANFMRLRHQLVPFLYTCNVIGSVEGEPLVQPMYWWYPDAEQAYAFPNQYIFGSQLLIAPIVEPRNKTTHLGAVKAWLPPGPRFVDIFTGQLYDANREITFYRRLEEYPVLAREGTIIPLDASPVPENGCLNVDELEFLVVIGNDAEATVLEDIRDDAPDAMRGKGQRKSVVHFKQAEGKLTVEPVQRPSKFRFLSLTSVPNDLKVFCDGIDRTKEAKVTVEEACHAPGLVIECSFSEIGHCIVIELGSDPQIGVMNPTSRLERLILDYQCAFEMKDQLWKVPFHKLVKNSAYYSRYQTKYRRRREGKTDYYARKRLITQAKNKYNAPKYRLVVRFTNRDIITQIVYSEISGDKVFASAYAHELKRYGITNGLTNWAAAYATGLLLARRTLKKLGIDEQFPGVEEADGEYALAEAVETEDGERRPFKAFLDVGLARTSTGARVFAAMKGASDGGILVPHSENRFPGFDIETEELDAETLRTYIFGGHVAEYMEGLADDDEERYRGQFHKYLENEVEAGDIEDLYTEAHKAIREDPFKKDEDEGSKKTKEEYKAESKKFQKKKLTHAERKARVEQKIRELAA</sequence>
<reference evidence="12 13" key="1">
    <citation type="journal article" date="2016" name="Genome Biol. Evol.">
        <title>Draft genome sequence of an aflatoxigenic Aspergillus species, A. bombycis.</title>
        <authorList>
            <person name="Moore G.G."/>
            <person name="Mack B.M."/>
            <person name="Beltz S.B."/>
            <person name="Gilbert M.K."/>
        </authorList>
    </citation>
    <scope>NUCLEOTIDE SEQUENCE [LARGE SCALE GENOMIC DNA]</scope>
    <source>
        <strain evidence="13">NRRL 26010</strain>
    </source>
</reference>
<dbReference type="Pfam" id="PF01055">
    <property type="entry name" value="Glyco_hydro_31_2nd"/>
    <property type="match status" value="1"/>
</dbReference>
<dbReference type="Pfam" id="PF14204">
    <property type="entry name" value="Ribosomal_L18_c"/>
    <property type="match status" value="1"/>
</dbReference>
<protein>
    <submittedName>
        <fullName evidence="12">Uncharacterized protein</fullName>
    </submittedName>
</protein>
<dbReference type="Proteomes" id="UP000179179">
    <property type="component" value="Unassembled WGS sequence"/>
</dbReference>
<comment type="subcellular location">
    <subcellularLocation>
        <location evidence="1">Cytoplasm</location>
    </subcellularLocation>
</comment>
<dbReference type="CDD" id="cd06595">
    <property type="entry name" value="GH31_u1"/>
    <property type="match status" value="1"/>
</dbReference>
<dbReference type="EMBL" id="LYCR01000147">
    <property type="protein sequence ID" value="OGM40367.1"/>
    <property type="molecule type" value="Genomic_DNA"/>
</dbReference>
<dbReference type="GO" id="GO:0003735">
    <property type="term" value="F:structural constituent of ribosome"/>
    <property type="evidence" value="ECO:0007669"/>
    <property type="project" value="InterPro"/>
</dbReference>
<feature type="domain" description="Glycosyl hydrolase family 31 C-terminal" evidence="11">
    <location>
        <begin position="507"/>
        <end position="599"/>
    </location>
</feature>
<evidence type="ECO:0000259" key="11">
    <source>
        <dbReference type="Pfam" id="PF21365"/>
    </source>
</evidence>
<organism evidence="12 13">
    <name type="scientific">Aspergillus bombycis</name>
    <dbReference type="NCBI Taxonomy" id="109264"/>
    <lineage>
        <taxon>Eukaryota</taxon>
        <taxon>Fungi</taxon>
        <taxon>Dikarya</taxon>
        <taxon>Ascomycota</taxon>
        <taxon>Pezizomycotina</taxon>
        <taxon>Eurotiomycetes</taxon>
        <taxon>Eurotiomycetidae</taxon>
        <taxon>Eurotiales</taxon>
        <taxon>Aspergillaceae</taxon>
        <taxon>Aspergillus</taxon>
    </lineage>
</organism>
<comment type="similarity">
    <text evidence="2">Belongs to the universal ribosomal protein uL18 family.</text>
</comment>
<dbReference type="GeneID" id="34454001"/>
<feature type="region of interest" description="Disordered" evidence="8">
    <location>
        <begin position="1012"/>
        <end position="1062"/>
    </location>
</feature>
<comment type="similarity">
    <text evidence="3 7">Belongs to the glycosyl hydrolase 31 family.</text>
</comment>
<evidence type="ECO:0000256" key="6">
    <source>
        <dbReference type="ARBA" id="ARBA00023274"/>
    </source>
</evidence>
<dbReference type="GO" id="GO:0004553">
    <property type="term" value="F:hydrolase activity, hydrolyzing O-glycosyl compounds"/>
    <property type="evidence" value="ECO:0007669"/>
    <property type="project" value="InterPro"/>
</dbReference>
<evidence type="ECO:0000256" key="7">
    <source>
        <dbReference type="RuleBase" id="RU361185"/>
    </source>
</evidence>
<dbReference type="InterPro" id="IPR013780">
    <property type="entry name" value="Glyco_hydro_b"/>
</dbReference>
<keyword evidence="7" id="KW-0326">Glycosidase</keyword>
<dbReference type="HAMAP" id="MF_01337_A">
    <property type="entry name" value="Ribosomal_uL18_A"/>
    <property type="match status" value="1"/>
</dbReference>
<evidence type="ECO:0000259" key="9">
    <source>
        <dbReference type="Pfam" id="PF01055"/>
    </source>
</evidence>
<dbReference type="Pfam" id="PF21365">
    <property type="entry name" value="Glyco_hydro_31_3rd"/>
    <property type="match status" value="1"/>
</dbReference>
<evidence type="ECO:0000313" key="13">
    <source>
        <dbReference type="Proteomes" id="UP000179179"/>
    </source>
</evidence>
<dbReference type="InterPro" id="IPR057268">
    <property type="entry name" value="Ribosomal_L18"/>
</dbReference>
<keyword evidence="13" id="KW-1185">Reference proteome</keyword>
<evidence type="ECO:0000256" key="2">
    <source>
        <dbReference type="ARBA" id="ARBA00007116"/>
    </source>
</evidence>
<evidence type="ECO:0000256" key="1">
    <source>
        <dbReference type="ARBA" id="ARBA00004496"/>
    </source>
</evidence>
<dbReference type="CDD" id="cd00432">
    <property type="entry name" value="Ribosomal_L18_L5e"/>
    <property type="match status" value="1"/>
</dbReference>
<keyword evidence="6" id="KW-0687">Ribonucleoprotein</keyword>
<dbReference type="STRING" id="109264.A0A1F7ZLM1"/>
<dbReference type="GO" id="GO:0000027">
    <property type="term" value="P:ribosomal large subunit assembly"/>
    <property type="evidence" value="ECO:0007669"/>
    <property type="project" value="TreeGrafter"/>
</dbReference>
<dbReference type="SUPFAM" id="SSF51445">
    <property type="entry name" value="(Trans)glycosidases"/>
    <property type="match status" value="1"/>
</dbReference>
<feature type="domain" description="Glycoside hydrolase family 31 TIM barrel" evidence="9">
    <location>
        <begin position="196"/>
        <end position="498"/>
    </location>
</feature>
<dbReference type="GO" id="GO:0022625">
    <property type="term" value="C:cytosolic large ribosomal subunit"/>
    <property type="evidence" value="ECO:0007669"/>
    <property type="project" value="TreeGrafter"/>
</dbReference>
<dbReference type="GO" id="GO:0006412">
    <property type="term" value="P:translation"/>
    <property type="evidence" value="ECO:0007669"/>
    <property type="project" value="InterPro"/>
</dbReference>
<dbReference type="PRINTS" id="PR00058">
    <property type="entry name" value="RIBOSOMALL5"/>
</dbReference>
<name>A0A1F7ZLM1_9EURO</name>
<dbReference type="AlphaFoldDB" id="A0A1F7ZLM1"/>
<keyword evidence="5" id="KW-0689">Ribosomal protein</keyword>
<keyword evidence="7" id="KW-0378">Hydrolase</keyword>
<feature type="compositionally biased region" description="Basic and acidic residues" evidence="8">
    <location>
        <begin position="1012"/>
        <end position="1038"/>
    </location>
</feature>
<evidence type="ECO:0000256" key="3">
    <source>
        <dbReference type="ARBA" id="ARBA00007806"/>
    </source>
</evidence>
<accession>A0A1F7ZLM1</accession>
<dbReference type="InterPro" id="IPR005485">
    <property type="entry name" value="Rbsml_uL18_euk_arch"/>
</dbReference>
<dbReference type="Gene3D" id="2.60.40.1180">
    <property type="entry name" value="Golgi alpha-mannosidase II"/>
    <property type="match status" value="1"/>
</dbReference>
<dbReference type="GO" id="GO:0005975">
    <property type="term" value="P:carbohydrate metabolic process"/>
    <property type="evidence" value="ECO:0007669"/>
    <property type="project" value="InterPro"/>
</dbReference>
<dbReference type="Pfam" id="PF17144">
    <property type="entry name" value="Ribosomal_L5e"/>
    <property type="match status" value="1"/>
</dbReference>
<dbReference type="Gene3D" id="3.20.20.80">
    <property type="entry name" value="Glycosidases"/>
    <property type="match status" value="1"/>
</dbReference>